<feature type="domain" description="Fibronectin type-III" evidence="2">
    <location>
        <begin position="1179"/>
        <end position="1263"/>
    </location>
</feature>
<dbReference type="GeneID" id="120815619"/>
<reference evidence="3" key="3">
    <citation type="submission" date="2025-09" db="UniProtKB">
        <authorList>
            <consortium name="Ensembl"/>
        </authorList>
    </citation>
    <scope>IDENTIFICATION</scope>
</reference>
<feature type="domain" description="Fibronectin type-III" evidence="2">
    <location>
        <begin position="394"/>
        <end position="478"/>
    </location>
</feature>
<feature type="domain" description="Fibronectin type-III" evidence="2">
    <location>
        <begin position="1437"/>
        <end position="1524"/>
    </location>
</feature>
<feature type="domain" description="Fibronectin type-III" evidence="2">
    <location>
        <begin position="220"/>
        <end position="306"/>
    </location>
</feature>
<dbReference type="Pfam" id="PF09294">
    <property type="entry name" value="Interfer-bind"/>
    <property type="match status" value="1"/>
</dbReference>
<feature type="domain" description="Fibronectin type-III" evidence="2">
    <location>
        <begin position="1703"/>
        <end position="1789"/>
    </location>
</feature>
<feature type="region of interest" description="Disordered" evidence="1">
    <location>
        <begin position="2042"/>
        <end position="2066"/>
    </location>
</feature>
<feature type="domain" description="Fibronectin type-III" evidence="2">
    <location>
        <begin position="1006"/>
        <end position="1091"/>
    </location>
</feature>
<dbReference type="InterPro" id="IPR015373">
    <property type="entry name" value="Interferon/interleukin_rcp_dom"/>
</dbReference>
<dbReference type="KEGG" id="gat:120815619"/>
<feature type="domain" description="Fibronectin type-III" evidence="2">
    <location>
        <begin position="479"/>
        <end position="567"/>
    </location>
</feature>
<dbReference type="Ensembl" id="ENSGACT00000041123.1">
    <property type="protein sequence ID" value="ENSGACP00000071983.1"/>
    <property type="gene ID" value="ENSGACG00000027668.1"/>
</dbReference>
<feature type="domain" description="Fibronectin type-III" evidence="2">
    <location>
        <begin position="1790"/>
        <end position="1879"/>
    </location>
</feature>
<dbReference type="RefSeq" id="XP_040026364.1">
    <property type="nucleotide sequence ID" value="XM_040170430.1"/>
</dbReference>
<evidence type="ECO:0000313" key="4">
    <source>
        <dbReference type="Proteomes" id="UP000007635"/>
    </source>
</evidence>
<dbReference type="PANTHER" id="PTHR47135">
    <property type="entry name" value="FIBRONECTIN TYPE III DOMAIN-CONTAINING PROTEIN 7"/>
    <property type="match status" value="1"/>
</dbReference>
<dbReference type="GeneTree" id="ENSGT00940000157064"/>
<accession>A0AAQ4S9V6</accession>
<reference evidence="3" key="2">
    <citation type="submission" date="2025-08" db="UniProtKB">
        <authorList>
            <consortium name="Ensembl"/>
        </authorList>
    </citation>
    <scope>IDENTIFICATION</scope>
</reference>
<feature type="domain" description="Fibronectin type-III" evidence="2">
    <location>
        <begin position="1351"/>
        <end position="1436"/>
    </location>
</feature>
<feature type="domain" description="Fibronectin type-III" evidence="2">
    <location>
        <begin position="307"/>
        <end position="393"/>
    </location>
</feature>
<evidence type="ECO:0000259" key="2">
    <source>
        <dbReference type="PROSITE" id="PS50853"/>
    </source>
</evidence>
<dbReference type="InterPro" id="IPR013783">
    <property type="entry name" value="Ig-like_fold"/>
</dbReference>
<dbReference type="InterPro" id="IPR036116">
    <property type="entry name" value="FN3_sf"/>
</dbReference>
<feature type="compositionally biased region" description="Polar residues" evidence="1">
    <location>
        <begin position="2042"/>
        <end position="2054"/>
    </location>
</feature>
<feature type="domain" description="Fibronectin type-III" evidence="2">
    <location>
        <begin position="2073"/>
        <end position="2155"/>
    </location>
</feature>
<dbReference type="SUPFAM" id="SSF49265">
    <property type="entry name" value="Fibronectin type III"/>
    <property type="match status" value="12"/>
</dbReference>
<name>A0AAQ4S9V6_GASAC</name>
<proteinExistence type="predicted"/>
<keyword evidence="4" id="KW-1185">Reference proteome</keyword>
<dbReference type="Proteomes" id="UP000007635">
    <property type="component" value="Chromosome III"/>
</dbReference>
<organism evidence="3 4">
    <name type="scientific">Gasterosteus aculeatus aculeatus</name>
    <name type="common">three-spined stickleback</name>
    <dbReference type="NCBI Taxonomy" id="481459"/>
    <lineage>
        <taxon>Eukaryota</taxon>
        <taxon>Metazoa</taxon>
        <taxon>Chordata</taxon>
        <taxon>Craniata</taxon>
        <taxon>Vertebrata</taxon>
        <taxon>Euteleostomi</taxon>
        <taxon>Actinopterygii</taxon>
        <taxon>Neopterygii</taxon>
        <taxon>Teleostei</taxon>
        <taxon>Neoteleostei</taxon>
        <taxon>Acanthomorphata</taxon>
        <taxon>Eupercaria</taxon>
        <taxon>Perciformes</taxon>
        <taxon>Cottioidei</taxon>
        <taxon>Gasterosteales</taxon>
        <taxon>Gasterosteidae</taxon>
        <taxon>Gasterosteus</taxon>
    </lineage>
</organism>
<dbReference type="Pfam" id="PF00041">
    <property type="entry name" value="fn3"/>
    <property type="match status" value="3"/>
</dbReference>
<feature type="domain" description="Fibronectin type-III" evidence="2">
    <location>
        <begin position="741"/>
        <end position="829"/>
    </location>
</feature>
<evidence type="ECO:0000313" key="3">
    <source>
        <dbReference type="Ensembl" id="ENSGACP00000071983.1"/>
    </source>
</evidence>
<dbReference type="InterPro" id="IPR003961">
    <property type="entry name" value="FN3_dom"/>
</dbReference>
<feature type="domain" description="Fibronectin type-III" evidence="2">
    <location>
        <begin position="655"/>
        <end position="740"/>
    </location>
</feature>
<evidence type="ECO:0000256" key="1">
    <source>
        <dbReference type="SAM" id="MobiDB-lite"/>
    </source>
</evidence>
<feature type="domain" description="Fibronectin type-III" evidence="2">
    <location>
        <begin position="1525"/>
        <end position="1612"/>
    </location>
</feature>
<dbReference type="PROSITE" id="PS50853">
    <property type="entry name" value="FN3"/>
    <property type="match status" value="16"/>
</dbReference>
<dbReference type="PANTHER" id="PTHR47135:SF4">
    <property type="match status" value="1"/>
</dbReference>
<protein>
    <recommendedName>
        <fullName evidence="2">Fibronectin type-III domain-containing protein</fullName>
    </recommendedName>
</protein>
<feature type="domain" description="Fibronectin type-III" evidence="2">
    <location>
        <begin position="1"/>
        <end position="46"/>
    </location>
</feature>
<sequence>MHDTSDTSHTLTDLECGQTYAFRIAAQDGNCHSSYSPPVKISTVPCEPTNFTGHVDCGTNKGNFSWSESSGAGFYTVEVAGEHGHVASCSSSDTSCALRLDCGRTYSAALVASTESCNSSKRAGITFDSAPCLPEDVFAELQCDSNVMNVSWTQASGPDEYTAWAISTEGHRASCNSSSNSCSIHDLQCGKVYEVVVTSSSIECETIAGSDYEVHSAPCKPENTNVEQNCSSDVVTVEWDQSSTTQNYTVKATRAAGVNSTCESAESSCSFLDLSCGQLYTFTVVGHTNVCRSEMSSPTEKLTAPCPPTNVSAVLNCTTLNALVSWRSSDAATFYTVQATSMNGHNSSCSEMGTSCILNDLVCGQDYSVVVGAMHEGCPGPSSVPARLTTEPCAPTNLSILYNMSTAQVTWGAARGAGSYWVQAVTGQGLMVTCNSTNTSCSLNGLQCSRIYNVSLTARNLDCDSTIAETRRLVTEPCPSTNVQASMSCEQLSATVSWQQSDLAVGYVAYFDNQEDHNASCVGSDADAQCVVSGLMCGTVYNVWVKVLGWQNTSSDSTVTTLTSVPCPTSSIQAVVDCEAQSATVSWQPSAGAASYVSELSALSGGATSCATNQTECHFSSLQCGEEYDVTVKALGDSCNGTAQMAGHLTAVPCAPANLSVHYNASTAQVTWGAARGAGSYWVQAVTGQGSTVTCNSTGTSCSLNGLQCSRTYNVTATARNLGCNSAVTSEPSPLTTEPCPPTNVEASMACEQLAANVSWQRSELAVGYVAYFGDQNGRYASCVGSGARAYCVASGLMCGAVYSVRVKALGRQYNSSDSAGISLTSAPCLPSEVEVEADCNSDGAAVVSWNATHGAANFSLTAVVGGRLQTLCATQQDRCHVTSLTCGETYSLSFSAVNEQCSLTAPERANLTTRPCPPQRVAVDLQCGSRTAVLSWQPRSDVELYEASAVKTSGGGVLTCNATGATCQFAGLECGEMYNFTVRAQRAGCCSQASTAVLIQTEPCQPVIVSAEAPCQSEQVQISWHQTSGVVNYSVTASGSLGYVEVYNTTRTLLTAVLPCGQNYNVTVQGQGSGCASIPSSPVFFKTTPCVPRNVATDEECEINAGSVSWGPTDGAETYVAIATGLEGHTHQCDANITSCTWNDLHCGEVYSVVVRAKEGNCTSLPSNTSVVHMEPCVPQNLTATVNCGMNVVSLSWDGAENNHYVVSGEAGNKKVEHRTSATTADFSDFSCGQNYSFTVTPHNMHCSGNPSAPASIETRPCPLAGISTMQDCLAGIVMVTWQTSDGSDYYTATIQTETGVSEMCMSESNECCVPGLTCGYNFSVSVTASNKQCNVTSTQSTSLQSVPCAATNVSAIMHCANSTALVSWAAGRGAVQYSVMARGGRSNVSCQTSDLSCSLENLTCGRRYTVQVVAMNDNCSSVPSQPLSLDSAPCPPQNVSAEVSCLSNSMTVSWDAVEGGDNFTVSAVADNGGSSGSCNTTNAACSISNVTCGNTYTVEVTSVRGACRSQPSQGHSITAAPCQPQGIGGNLNCVTNSAWIWWDAAPGADSYTVSAAGGWDYRANCTTSSNTTCEVKDLECGKLYNFSVTAKSSRCESWPSAAIHLQTARCTLSGITAVPLCHNSSILVLWSLMDGGGGETVYTVTAEASDRSLLSCNNTGTSCYLEGARCDLRYTVIVAASSDQCSGLRSPPYTISMEPCPPGNLVVNATCEDNSAQVSWGASPVAETYHVVAVGGDGHVHAYNTTSTNCTLPELHCDQQYTVFVTAGHENCSSEASQKATLNTGPCQPDGLSVTFQCDNQSAVLSWTPRDNAARYNACARAANGDMLYCHGTEPTCTIQALECGVVYNFSVQASDGTCSSSFSEPVQSGAVPCPPGAVDVQPLPMEREIQVMHFSWTQIACGDVEYKLELTGSLPGDGEAQFELSSYWTSGTYFEIPLPCGSSFSAAVESRNAAGTSVPSGPLNRTTAPCPPSGVVYSGNSSFARVAWNASALAATYTVYDNSAAPKAQLCSTEGLACSLSNITSSNLVITATNTAGESETTTVKTDVSTQGRKRRDLSGQKPEHGGLWAPVLKVTQATATVIFIEWSPIDGASHYRLVIREQSSSSEPQAITVLGESIILTDLGPHSAYCFSVSAAGGPESEPACVQTGPVRR</sequence>
<dbReference type="CDD" id="cd00063">
    <property type="entry name" value="FN3"/>
    <property type="match status" value="9"/>
</dbReference>
<dbReference type="SMART" id="SM00060">
    <property type="entry name" value="FN3"/>
    <property type="match status" value="17"/>
</dbReference>
<reference evidence="3 4" key="1">
    <citation type="journal article" date="2021" name="G3 (Bethesda)">
        <title>Improved contiguity of the threespine stickleback genome using long-read sequencing.</title>
        <authorList>
            <person name="Nath S."/>
            <person name="Shaw D.E."/>
            <person name="White M.A."/>
        </authorList>
    </citation>
    <scope>NUCLEOTIDE SEQUENCE [LARGE SCALE GENOMIC DNA]</scope>
    <source>
        <strain evidence="3 4">Lake Benthic</strain>
    </source>
</reference>
<dbReference type="Gene3D" id="2.60.40.10">
    <property type="entry name" value="Immunoglobulins"/>
    <property type="match status" value="16"/>
</dbReference>
<feature type="domain" description="Fibronectin type-III" evidence="2">
    <location>
        <begin position="918"/>
        <end position="1005"/>
    </location>
</feature>